<organism evidence="2 3">
    <name type="scientific">Salipaludibacillus agaradhaerens</name>
    <name type="common">Bacillus agaradhaerens</name>
    <dbReference type="NCBI Taxonomy" id="76935"/>
    <lineage>
        <taxon>Bacteria</taxon>
        <taxon>Bacillati</taxon>
        <taxon>Bacillota</taxon>
        <taxon>Bacilli</taxon>
        <taxon>Bacillales</taxon>
        <taxon>Bacillaceae</taxon>
    </lineage>
</organism>
<dbReference type="InterPro" id="IPR008407">
    <property type="entry name" value="Brnchd-chn_aa_trnsp_AzlD"/>
</dbReference>
<sequence>MTSLIFLVIGMGLVTYIPRMLPMVFLQKVQLPVRMRRFLEFVPYAVLASLIFPDILFSVENIESAIMGSLAALILAALKVNLILVVIGGITGVFIMDVILAG</sequence>
<feature type="transmembrane region" description="Helical" evidence="1">
    <location>
        <begin position="38"/>
        <end position="59"/>
    </location>
</feature>
<keyword evidence="3" id="KW-1185">Reference proteome</keyword>
<dbReference type="EMBL" id="JABXYM010000001">
    <property type="protein sequence ID" value="MCR6098034.1"/>
    <property type="molecule type" value="Genomic_DNA"/>
</dbReference>
<evidence type="ECO:0000256" key="1">
    <source>
        <dbReference type="SAM" id="Phobius"/>
    </source>
</evidence>
<reference evidence="2" key="1">
    <citation type="submission" date="2020-06" db="EMBL/GenBank/DDBJ databases">
        <title>Insight into the genomes of haloalkaliphilic bacilli from Kenyan soda lakes.</title>
        <authorList>
            <person name="Mwirichia R."/>
            <person name="Villamizar G.C."/>
            <person name="Poehlein A."/>
            <person name="Mugweru J."/>
            <person name="Kipnyargis A."/>
            <person name="Kiplimo D."/>
            <person name="Orwa P."/>
            <person name="Daniel R."/>
        </authorList>
    </citation>
    <scope>NUCLEOTIDE SEQUENCE</scope>
    <source>
        <strain evidence="2">B1096_S55</strain>
    </source>
</reference>
<dbReference type="AlphaFoldDB" id="A0A9Q4B483"/>
<evidence type="ECO:0000313" key="3">
    <source>
        <dbReference type="Proteomes" id="UP001057753"/>
    </source>
</evidence>
<feature type="transmembrane region" description="Helical" evidence="1">
    <location>
        <begin position="6"/>
        <end position="26"/>
    </location>
</feature>
<protein>
    <submittedName>
        <fullName evidence="2">AzlD domain-containing protein</fullName>
    </submittedName>
</protein>
<dbReference type="Pfam" id="PF05437">
    <property type="entry name" value="AzlD"/>
    <property type="match status" value="1"/>
</dbReference>
<evidence type="ECO:0000313" key="2">
    <source>
        <dbReference type="EMBL" id="MCR6098034.1"/>
    </source>
</evidence>
<accession>A0A9Q4B483</accession>
<keyword evidence="1" id="KW-0812">Transmembrane</keyword>
<proteinExistence type="predicted"/>
<keyword evidence="1" id="KW-0472">Membrane</keyword>
<name>A0A9Q4B483_SALAG</name>
<keyword evidence="1" id="KW-1133">Transmembrane helix</keyword>
<dbReference type="RefSeq" id="WP_078578247.1">
    <property type="nucleotide sequence ID" value="NZ_JABXYM010000001.1"/>
</dbReference>
<dbReference type="OrthoDB" id="9811308at2"/>
<gene>
    <name evidence="2" type="ORF">HXA33_15960</name>
</gene>
<comment type="caution">
    <text evidence="2">The sequence shown here is derived from an EMBL/GenBank/DDBJ whole genome shotgun (WGS) entry which is preliminary data.</text>
</comment>
<dbReference type="Proteomes" id="UP001057753">
    <property type="component" value="Unassembled WGS sequence"/>
</dbReference>
<feature type="transmembrane region" description="Helical" evidence="1">
    <location>
        <begin position="71"/>
        <end position="100"/>
    </location>
</feature>